<dbReference type="GO" id="GO:0004146">
    <property type="term" value="F:dihydrofolate reductase activity"/>
    <property type="evidence" value="ECO:0007669"/>
    <property type="project" value="UniProtKB-EC"/>
</dbReference>
<accession>A0A1T4KN60</accession>
<dbReference type="InterPro" id="IPR017925">
    <property type="entry name" value="DHFR_CS"/>
</dbReference>
<dbReference type="GO" id="GO:0050661">
    <property type="term" value="F:NADP binding"/>
    <property type="evidence" value="ECO:0007669"/>
    <property type="project" value="InterPro"/>
</dbReference>
<evidence type="ECO:0000256" key="1">
    <source>
        <dbReference type="ARBA" id="ARBA00004903"/>
    </source>
</evidence>
<name>A0A1T4KN60_9FUSO</name>
<sequence length="154" mass="17711">MIIVIAAIGKNNVIGSKGQIPWNIPEDMEIFKKKTLNSTVIMGRKTYESIGRPLPNRNNIVISRNKELEKNGITVCESLKLGLEVGKKNTGDIYIIGGGQLYLEGIEYADKLYISFLKDSYDGDCYFPEVNWKNFHKIYEKEYKDFIYIEFVKI</sequence>
<dbReference type="InterPro" id="IPR012259">
    <property type="entry name" value="DHFR"/>
</dbReference>
<dbReference type="Gene3D" id="3.40.430.10">
    <property type="entry name" value="Dihydrofolate Reductase, subunit A"/>
    <property type="match status" value="1"/>
</dbReference>
<comment type="catalytic activity">
    <reaction evidence="7">
        <text>(6S)-5,6,7,8-tetrahydrofolate + NADP(+) = 7,8-dihydrofolate + NADPH + H(+)</text>
        <dbReference type="Rhea" id="RHEA:15009"/>
        <dbReference type="ChEBI" id="CHEBI:15378"/>
        <dbReference type="ChEBI" id="CHEBI:57451"/>
        <dbReference type="ChEBI" id="CHEBI:57453"/>
        <dbReference type="ChEBI" id="CHEBI:57783"/>
        <dbReference type="ChEBI" id="CHEBI:58349"/>
        <dbReference type="EC" id="1.5.1.3"/>
    </reaction>
</comment>
<dbReference type="GO" id="GO:0046654">
    <property type="term" value="P:tetrahydrofolate biosynthetic process"/>
    <property type="evidence" value="ECO:0007669"/>
    <property type="project" value="UniProtKB-UniPathway"/>
</dbReference>
<keyword evidence="4 7" id="KW-0554">One-carbon metabolism</keyword>
<evidence type="ECO:0000256" key="5">
    <source>
        <dbReference type="ARBA" id="ARBA00022857"/>
    </source>
</evidence>
<dbReference type="UniPathway" id="UPA00077">
    <property type="reaction ID" value="UER00158"/>
</dbReference>
<dbReference type="PROSITE" id="PS00075">
    <property type="entry name" value="DHFR_1"/>
    <property type="match status" value="1"/>
</dbReference>
<dbReference type="STRING" id="180163.SAMN02745174_00506"/>
<dbReference type="EC" id="1.5.1.3" evidence="3 7"/>
<dbReference type="PANTHER" id="PTHR48069:SF3">
    <property type="entry name" value="DIHYDROFOLATE REDUCTASE"/>
    <property type="match status" value="1"/>
</dbReference>
<dbReference type="InterPro" id="IPR024072">
    <property type="entry name" value="DHFR-like_dom_sf"/>
</dbReference>
<dbReference type="PRINTS" id="PR00070">
    <property type="entry name" value="DHFR"/>
</dbReference>
<dbReference type="Pfam" id="PF00186">
    <property type="entry name" value="DHFR_1"/>
    <property type="match status" value="1"/>
</dbReference>
<evidence type="ECO:0000256" key="3">
    <source>
        <dbReference type="ARBA" id="ARBA00012856"/>
    </source>
</evidence>
<dbReference type="AlphaFoldDB" id="A0A1T4KN60"/>
<comment type="similarity">
    <text evidence="2 7 8">Belongs to the dihydrofolate reductase family.</text>
</comment>
<proteinExistence type="inferred from homology"/>
<evidence type="ECO:0000256" key="7">
    <source>
        <dbReference type="PIRNR" id="PIRNR000194"/>
    </source>
</evidence>
<dbReference type="RefSeq" id="WP_078693040.1">
    <property type="nucleotide sequence ID" value="NZ_FUWX01000005.1"/>
</dbReference>
<dbReference type="CDD" id="cd00209">
    <property type="entry name" value="DHFR"/>
    <property type="match status" value="1"/>
</dbReference>
<dbReference type="GO" id="GO:0006730">
    <property type="term" value="P:one-carbon metabolic process"/>
    <property type="evidence" value="ECO:0007669"/>
    <property type="project" value="UniProtKB-KW"/>
</dbReference>
<dbReference type="PROSITE" id="PS51330">
    <property type="entry name" value="DHFR_2"/>
    <property type="match status" value="1"/>
</dbReference>
<evidence type="ECO:0000256" key="6">
    <source>
        <dbReference type="ARBA" id="ARBA00023002"/>
    </source>
</evidence>
<dbReference type="EMBL" id="FUWX01000005">
    <property type="protein sequence ID" value="SJZ43798.1"/>
    <property type="molecule type" value="Genomic_DNA"/>
</dbReference>
<comment type="pathway">
    <text evidence="1 7">Cofactor biosynthesis; tetrahydrofolate biosynthesis; 5,6,7,8-tetrahydrofolate from 7,8-dihydrofolate: step 1/1.</text>
</comment>
<dbReference type="GO" id="GO:0046452">
    <property type="term" value="P:dihydrofolate metabolic process"/>
    <property type="evidence" value="ECO:0007669"/>
    <property type="project" value="TreeGrafter"/>
</dbReference>
<evidence type="ECO:0000259" key="9">
    <source>
        <dbReference type="PROSITE" id="PS51330"/>
    </source>
</evidence>
<dbReference type="GO" id="GO:0046655">
    <property type="term" value="P:folic acid metabolic process"/>
    <property type="evidence" value="ECO:0007669"/>
    <property type="project" value="TreeGrafter"/>
</dbReference>
<reference evidence="10 11" key="1">
    <citation type="submission" date="2017-02" db="EMBL/GenBank/DDBJ databases">
        <authorList>
            <person name="Peterson S.W."/>
        </authorList>
    </citation>
    <scope>NUCLEOTIDE SEQUENCE [LARGE SCALE GENOMIC DNA]</scope>
    <source>
        <strain evidence="10 11">ATCC 700028</strain>
    </source>
</reference>
<keyword evidence="11" id="KW-1185">Reference proteome</keyword>
<organism evidence="10 11">
    <name type="scientific">Cetobacterium ceti</name>
    <dbReference type="NCBI Taxonomy" id="180163"/>
    <lineage>
        <taxon>Bacteria</taxon>
        <taxon>Fusobacteriati</taxon>
        <taxon>Fusobacteriota</taxon>
        <taxon>Fusobacteriia</taxon>
        <taxon>Fusobacteriales</taxon>
        <taxon>Fusobacteriaceae</taxon>
        <taxon>Cetobacterium</taxon>
    </lineage>
</organism>
<keyword evidence="5 7" id="KW-0521">NADP</keyword>
<evidence type="ECO:0000313" key="10">
    <source>
        <dbReference type="EMBL" id="SJZ43798.1"/>
    </source>
</evidence>
<protein>
    <recommendedName>
        <fullName evidence="3 7">Dihydrofolate reductase</fullName>
        <ecNumber evidence="3 7">1.5.1.3</ecNumber>
    </recommendedName>
</protein>
<evidence type="ECO:0000313" key="11">
    <source>
        <dbReference type="Proteomes" id="UP000191153"/>
    </source>
</evidence>
<evidence type="ECO:0000256" key="4">
    <source>
        <dbReference type="ARBA" id="ARBA00022563"/>
    </source>
</evidence>
<dbReference type="Proteomes" id="UP000191153">
    <property type="component" value="Unassembled WGS sequence"/>
</dbReference>
<keyword evidence="6 7" id="KW-0560">Oxidoreductase</keyword>
<dbReference type="PANTHER" id="PTHR48069">
    <property type="entry name" value="DIHYDROFOLATE REDUCTASE"/>
    <property type="match status" value="1"/>
</dbReference>
<dbReference type="GO" id="GO:0005829">
    <property type="term" value="C:cytosol"/>
    <property type="evidence" value="ECO:0007669"/>
    <property type="project" value="TreeGrafter"/>
</dbReference>
<dbReference type="InterPro" id="IPR001796">
    <property type="entry name" value="DHFR_dom"/>
</dbReference>
<feature type="domain" description="DHFR" evidence="9">
    <location>
        <begin position="1"/>
        <end position="154"/>
    </location>
</feature>
<comment type="function">
    <text evidence="7">Key enzyme in folate metabolism. Catalyzes an essential reaction for de novo glycine and purine synthesis, and for DNA precursor synthesis.</text>
</comment>
<dbReference type="SUPFAM" id="SSF53597">
    <property type="entry name" value="Dihydrofolate reductase-like"/>
    <property type="match status" value="1"/>
</dbReference>
<evidence type="ECO:0000256" key="2">
    <source>
        <dbReference type="ARBA" id="ARBA00009539"/>
    </source>
</evidence>
<dbReference type="OrthoDB" id="9804315at2"/>
<evidence type="ECO:0000256" key="8">
    <source>
        <dbReference type="RuleBase" id="RU004474"/>
    </source>
</evidence>
<gene>
    <name evidence="10" type="ORF">SAMN02745174_00506</name>
</gene>
<dbReference type="PIRSF" id="PIRSF000194">
    <property type="entry name" value="DHFR"/>
    <property type="match status" value="1"/>
</dbReference>